<sequence>MTGQEAVGGERTVLLGAAVTLLALAGICALLGGHLLLGVLRLAAGLLAGAGLGAAVAALLRGRVRRRTGRLLAGAGALVLALALTVPAVLATRLPALAPEDAVRIDALGEGDVVHSLPVEGAPVLVRRADGSAQLLDTAGVREVEASAHDVLALSADGTRLVRATGASTEVLALDRSLSTPDGGLPSTRFEGSPLALDGDLLVLRRCQEGFCEIAGYDLTDPEQPLWVASGSAETRGVDPAGVAVPARPAEPPGLLDAAREAGVLPAVPLRFDPAEGWVQLDAATGFPVGRILAGPAQECRIAATESPVTGRDPLEEGTVVLTVCSAEDGALTATALRDGAVLWESAPSPAGEWTVRLDQGRVLASGTEAGTDVTGEIVASADGAEWTVPGGEGVAQAAEFTARLGIDGAQMVVTNASGQLLAYDTADGTHTWTLPLSAPDAAVRGGLAAGTAVAVDPVARERPLDPREGRRLRILDAATGEVALERRTAQRIEAVHPVGGGRALVTVGERTVLLGG</sequence>
<evidence type="ECO:0000259" key="2">
    <source>
        <dbReference type="Pfam" id="PF13360"/>
    </source>
</evidence>
<dbReference type="EMBL" id="CP031356">
    <property type="protein sequence ID" value="AXK46076.1"/>
    <property type="molecule type" value="Genomic_DNA"/>
</dbReference>
<keyword evidence="5" id="KW-1185">Reference proteome</keyword>
<organism evidence="4 6">
    <name type="scientific">Brachybacterium saurashtrense</name>
    <dbReference type="NCBI Taxonomy" id="556288"/>
    <lineage>
        <taxon>Bacteria</taxon>
        <taxon>Bacillati</taxon>
        <taxon>Actinomycetota</taxon>
        <taxon>Actinomycetes</taxon>
        <taxon>Micrococcales</taxon>
        <taxon>Dermabacteraceae</taxon>
        <taxon>Brachybacterium</taxon>
    </lineage>
</organism>
<dbReference type="SUPFAM" id="SSF50998">
    <property type="entry name" value="Quinoprotein alcohol dehydrogenase-like"/>
    <property type="match status" value="1"/>
</dbReference>
<dbReference type="AlphaFoldDB" id="A0A345YQ74"/>
<feature type="transmembrane region" description="Helical" evidence="1">
    <location>
        <begin position="12"/>
        <end position="33"/>
    </location>
</feature>
<keyword evidence="1" id="KW-0472">Membrane</keyword>
<dbReference type="Proteomes" id="UP000282185">
    <property type="component" value="Unassembled WGS sequence"/>
</dbReference>
<dbReference type="OrthoDB" id="4789907at2"/>
<evidence type="ECO:0000313" key="6">
    <source>
        <dbReference type="Proteomes" id="UP000282185"/>
    </source>
</evidence>
<protein>
    <recommendedName>
        <fullName evidence="2">Pyrrolo-quinoline quinone repeat domain-containing protein</fullName>
    </recommendedName>
</protein>
<dbReference type="InterPro" id="IPR002372">
    <property type="entry name" value="PQQ_rpt_dom"/>
</dbReference>
<dbReference type="Pfam" id="PF13360">
    <property type="entry name" value="PQQ_2"/>
    <property type="match status" value="1"/>
</dbReference>
<dbReference type="InterPro" id="IPR011047">
    <property type="entry name" value="Quinoprotein_ADH-like_sf"/>
</dbReference>
<evidence type="ECO:0000313" key="4">
    <source>
        <dbReference type="EMBL" id="RRR23816.1"/>
    </source>
</evidence>
<gene>
    <name evidence="3" type="ORF">DWV08_10950</name>
    <name evidence="4" type="ORF">DXU92_02700</name>
</gene>
<keyword evidence="1" id="KW-0812">Transmembrane</keyword>
<evidence type="ECO:0000313" key="5">
    <source>
        <dbReference type="Proteomes" id="UP000254236"/>
    </source>
</evidence>
<proteinExistence type="predicted"/>
<reference evidence="4 6" key="2">
    <citation type="submission" date="2018-08" db="EMBL/GenBank/DDBJ databases">
        <title>Brachybacterium saurashtrense DSM 23186.</title>
        <authorList>
            <person name="Li Y."/>
        </authorList>
    </citation>
    <scope>NUCLEOTIDE SEQUENCE [LARGE SCALE GENOMIC DNA]</scope>
    <source>
        <strain evidence="4 6">DSM 23186</strain>
    </source>
</reference>
<feature type="transmembrane region" description="Helical" evidence="1">
    <location>
        <begin position="39"/>
        <end position="59"/>
    </location>
</feature>
<feature type="transmembrane region" description="Helical" evidence="1">
    <location>
        <begin position="71"/>
        <end position="90"/>
    </location>
</feature>
<accession>A0A345YQ74</accession>
<reference evidence="3 5" key="1">
    <citation type="submission" date="2018-07" db="EMBL/GenBank/DDBJ databases">
        <title>Brachybacterium saurashtrense DSM 23186 genome sequence.</title>
        <authorList>
            <person name="Guo L."/>
        </authorList>
    </citation>
    <scope>NUCLEOTIDE SEQUENCE [LARGE SCALE GENOMIC DNA]</scope>
    <source>
        <strain evidence="3 5">DSM 23186</strain>
    </source>
</reference>
<dbReference type="RefSeq" id="WP_115413824.1">
    <property type="nucleotide sequence ID" value="NZ_CP031356.1"/>
</dbReference>
<evidence type="ECO:0000256" key="1">
    <source>
        <dbReference type="SAM" id="Phobius"/>
    </source>
</evidence>
<dbReference type="Proteomes" id="UP000254236">
    <property type="component" value="Chromosome"/>
</dbReference>
<dbReference type="InterPro" id="IPR015943">
    <property type="entry name" value="WD40/YVTN_repeat-like_dom_sf"/>
</dbReference>
<keyword evidence="1" id="KW-1133">Transmembrane helix</keyword>
<dbReference type="Gene3D" id="2.130.10.10">
    <property type="entry name" value="YVTN repeat-like/Quinoprotein amine dehydrogenase"/>
    <property type="match status" value="1"/>
</dbReference>
<evidence type="ECO:0000313" key="3">
    <source>
        <dbReference type="EMBL" id="AXK46076.1"/>
    </source>
</evidence>
<dbReference type="EMBL" id="QSWH01000002">
    <property type="protein sequence ID" value="RRR23816.1"/>
    <property type="molecule type" value="Genomic_DNA"/>
</dbReference>
<name>A0A345YQ74_9MICO</name>
<feature type="domain" description="Pyrrolo-quinoline quinone repeat" evidence="2">
    <location>
        <begin position="329"/>
        <end position="491"/>
    </location>
</feature>
<dbReference type="KEGG" id="bsau:DWV08_10950"/>